<protein>
    <submittedName>
        <fullName evidence="5">Type III polyketide synthase</fullName>
    </submittedName>
</protein>
<gene>
    <name evidence="5" type="ORF">Q8A49_00235</name>
</gene>
<dbReference type="CDD" id="cd00831">
    <property type="entry name" value="CHS_like"/>
    <property type="match status" value="1"/>
</dbReference>
<sequence length="352" mass="37279">MEAVQISSIGTALPPAALDQAELPGLLPADQPGERLLRRILAGSGIRKRHLVIDPRVEDGSRWSTSTRMRRFQDEGLPLATEAVREALDRAGVPAEEVGLLCLVSSTGYGTPGVDSRLLRDLGMRPSTRRLVVGHMGCFAALPGLAACVDFASCHPEPAVLLSLELSSLHLQPPPWDVEQFVINALFGDAAVALVVEGDAGRPPDHPAPLVLDLASHTDHGHEEHMTWEVGDQGFRMGLSAAIPDLIATCLPGLVADLLSPHGLTPGDVDWWAVHPGGRRIIEAAEESLSLDPAATRASRHVLQEYGNCSSAGLPLVMAELQDTTPLAPGKHGVAMTFGPGLTLYTALLQGT</sequence>
<evidence type="ECO:0000256" key="2">
    <source>
        <dbReference type="ARBA" id="ARBA00022679"/>
    </source>
</evidence>
<name>A0ABU7KHZ7_9ACTN</name>
<dbReference type="InterPro" id="IPR001099">
    <property type="entry name" value="Chalcone/stilbene_synt_N"/>
</dbReference>
<dbReference type="PANTHER" id="PTHR11877:SF46">
    <property type="entry name" value="TYPE III POLYKETIDE SYNTHASE A"/>
    <property type="match status" value="1"/>
</dbReference>
<feature type="domain" description="Chalcone/stilbene synthase N-terminal" evidence="3">
    <location>
        <begin position="6"/>
        <end position="199"/>
    </location>
</feature>
<dbReference type="Gene3D" id="3.40.47.10">
    <property type="match status" value="2"/>
</dbReference>
<feature type="domain" description="Chalcone/stilbene synthase C-terminal" evidence="4">
    <location>
        <begin position="224"/>
        <end position="350"/>
    </location>
</feature>
<dbReference type="Proteomes" id="UP001348641">
    <property type="component" value="Unassembled WGS sequence"/>
</dbReference>
<evidence type="ECO:0000313" key="6">
    <source>
        <dbReference type="Proteomes" id="UP001348641"/>
    </source>
</evidence>
<proteinExistence type="inferred from homology"/>
<comment type="caution">
    <text evidence="5">The sequence shown here is derived from an EMBL/GenBank/DDBJ whole genome shotgun (WGS) entry which is preliminary data.</text>
</comment>
<comment type="similarity">
    <text evidence="1">Belongs to the thiolase-like superfamily. Chalcone/stilbene synthases family.</text>
</comment>
<dbReference type="InterPro" id="IPR016039">
    <property type="entry name" value="Thiolase-like"/>
</dbReference>
<dbReference type="InterPro" id="IPR012328">
    <property type="entry name" value="Chalcone/stilbene_synt_C"/>
</dbReference>
<dbReference type="Pfam" id="PF00195">
    <property type="entry name" value="Chal_sti_synt_N"/>
    <property type="match status" value="1"/>
</dbReference>
<evidence type="ECO:0000259" key="4">
    <source>
        <dbReference type="Pfam" id="PF02797"/>
    </source>
</evidence>
<dbReference type="EMBL" id="JAUUCC010000001">
    <property type="protein sequence ID" value="MEE2048923.1"/>
    <property type="molecule type" value="Genomic_DNA"/>
</dbReference>
<dbReference type="SUPFAM" id="SSF53901">
    <property type="entry name" value="Thiolase-like"/>
    <property type="match status" value="1"/>
</dbReference>
<evidence type="ECO:0000259" key="3">
    <source>
        <dbReference type="Pfam" id="PF00195"/>
    </source>
</evidence>
<organism evidence="5 6">
    <name type="scientific">Nocardiopsis tropica</name>
    <dbReference type="NCBI Taxonomy" id="109330"/>
    <lineage>
        <taxon>Bacteria</taxon>
        <taxon>Bacillati</taxon>
        <taxon>Actinomycetota</taxon>
        <taxon>Actinomycetes</taxon>
        <taxon>Streptosporangiales</taxon>
        <taxon>Nocardiopsidaceae</taxon>
        <taxon>Nocardiopsis</taxon>
    </lineage>
</organism>
<dbReference type="Pfam" id="PF02797">
    <property type="entry name" value="Chal_sti_synt_C"/>
    <property type="match status" value="1"/>
</dbReference>
<dbReference type="PANTHER" id="PTHR11877">
    <property type="entry name" value="HYDROXYMETHYLGLUTARYL-COA SYNTHASE"/>
    <property type="match status" value="1"/>
</dbReference>
<keyword evidence="2" id="KW-0808">Transferase</keyword>
<evidence type="ECO:0000313" key="5">
    <source>
        <dbReference type="EMBL" id="MEE2048923.1"/>
    </source>
</evidence>
<dbReference type="RefSeq" id="WP_330156235.1">
    <property type="nucleotide sequence ID" value="NZ_BAAAJA010000006.1"/>
</dbReference>
<reference evidence="5 6" key="1">
    <citation type="submission" date="2023-07" db="EMBL/GenBank/DDBJ databases">
        <authorList>
            <person name="Girao M."/>
            <person name="Carvalho M.F."/>
        </authorList>
    </citation>
    <scope>NUCLEOTIDE SEQUENCE [LARGE SCALE GENOMIC DNA]</scope>
    <source>
        <strain evidence="5 6">66/93</strain>
    </source>
</reference>
<evidence type="ECO:0000256" key="1">
    <source>
        <dbReference type="ARBA" id="ARBA00005531"/>
    </source>
</evidence>
<dbReference type="PIRSF" id="PIRSF000451">
    <property type="entry name" value="PKS_III"/>
    <property type="match status" value="1"/>
</dbReference>
<dbReference type="InterPro" id="IPR011141">
    <property type="entry name" value="Polyketide_synthase_type-III"/>
</dbReference>
<accession>A0ABU7KHZ7</accession>